<name>A0A075GUA0_9ARCH</name>
<feature type="region of interest" description="Disordered" evidence="1">
    <location>
        <begin position="1294"/>
        <end position="1323"/>
    </location>
</feature>
<feature type="compositionally biased region" description="Polar residues" evidence="1">
    <location>
        <begin position="1306"/>
        <end position="1317"/>
    </location>
</feature>
<organism evidence="2">
    <name type="scientific">uncultured marine thaumarchaeote KM3_203_A01</name>
    <dbReference type="NCBI Taxonomy" id="1456097"/>
    <lineage>
        <taxon>Archaea</taxon>
        <taxon>Nitrososphaerota</taxon>
        <taxon>environmental samples</taxon>
    </lineage>
</organism>
<evidence type="ECO:0000313" key="2">
    <source>
        <dbReference type="EMBL" id="AIF07456.1"/>
    </source>
</evidence>
<sequence length="1585" mass="168469">MTIMVAGGLTVATPSFMPEAAAQSNSHLYVSASEYGGKFGGAQILEIIISDPKHSSLELANAGATGNAIGGIPQVSVDGDEIAMIQAVDGNWYAYIGDEANIEDADDLDDDSDHGLKMGIECGTAGTGSAATATGISGDDISDVDSVWVSADDCAGDGGNEDAEVLDNAPSMTSSITDNNGGRQISDNAEVSWPFIQTYPLDKWDKFDIVYENGGDTETITIKYGDSNSFAKLTTDRDYYPKGGEIHITIDDYLLNIDPTIVDVWTFNTTSGSETATYSEYVDKSTTFTDRTAMGSVNLKSIGFGDTKQGFKVTDSNSALTYQTNADCDSNGCATNIITFHETFQNSSTFDNLDDSGKYKTNLIIKEGASRGNLVVLDYNDDPQSYVVSNFTGSVVIDYDAVGAEWNSGEVLPFTFYDNDLNLKFADDEDLKISSDYTAIPTITIGEPGYLTASPWITIGRAATGNSTSLTLDTQSHIASNNDGAGTTTTVSDGGTVAEGIEIGTGILGTDFETLARTIDTDADGILSDEDRGLFIMNYDFRQISADVCGANDMDSSSYVAYYDSLNIEVRDNDTILVNLVQQAQKGEIAIEDYVTADVDNMDDGEIVVEIGCRTGTGNTYNSMNEESPFYVDFMTFAPNEVNNAVYRIEAEEAGASPDGAFEGTVEYTILNQSTADQSSDFPSRTHLSDEVVMLMTGDMTGVDAPRIKVSDTDADGVSTPQAAQMDALTHSATVSFDAENYKVADTVTVTVDDQDLNTDVDLIEVYTIAAGTDLVEDGDSTNVADGASFSHILEITFDDETWEANACTQVSGSVDDFHQSGFVLQETGPSTGIFKGTFQVPDEYCSDQTTDEFRTTTGKDMEANYIDFYDESSNTIEVGAGAAITANTGSITLDRDVYPVPFDADASGTSTNYAFLAQDGTDQDTHTATDDGDVTVYAWIDDADYDQSPTGEDKIAATGGNSNVKNAAGTACSDCGPVVIKIYRGSDYVIQATAGHDTVTTNTIASDGTTNATVNELGAITETEASSGVFELEFTLGHDNSYSQTSGTVIKQGDILTVEYTDPTDASGDSTYLATDSATFDLRTGVLTSDKSVYVIGQDVILSIIDDDLNLDSDSTETYGLDLIEWDSDAAELLLSASSAFDPEPNGLRETGSNTGVFQTVIEFPSTLSSTALDRGEVVDLEYVDYGPSGADFYNDDTEDIGLTISSSNFGATIELDQKVYSWAERVFITITAPDHNFDTALVDEIGNTADDPITVATRDTKISTYKLLETGEDTGIFYGEVTLTGFAHDADGDADTGDSSGNDRTCTASSGSGPTSGELCAQDEDGVTVSFEYTEDSTVIGSALIRWNIGEAQWLDSSYSAGGSGTVRIVDPDMDLHADYVDNFKVDVWSDSDSGGIDLTVTETSEMSGVFEGSVFFTTTDESSGHRLRVSEGDTVTVEYEDNTLPNPYNTADELEVAGTAIIGTITPPLERAPAANARVVDAFGNSLDEVSVDQQVQIEADLVNGTGGDQSFAYLVQVQNRDGVTVSLAWITGSLAAGQSFSPALSWIPSDAGSYEATVFVWESVDNPSALSDTVSVSIDVV</sequence>
<dbReference type="EMBL" id="KF900803">
    <property type="protein sequence ID" value="AIF07456.1"/>
    <property type="molecule type" value="Genomic_DNA"/>
</dbReference>
<reference evidence="2" key="1">
    <citation type="journal article" date="2014" name="Genome Biol. Evol.">
        <title>Pangenome evidence for extensive interdomain horizontal transfer affecting lineage core and shell genes in uncultured planktonic thaumarchaeota and euryarchaeota.</title>
        <authorList>
            <person name="Deschamps P."/>
            <person name="Zivanovic Y."/>
            <person name="Moreira D."/>
            <person name="Rodriguez-Valera F."/>
            <person name="Lopez-Garcia P."/>
        </authorList>
    </citation>
    <scope>NUCLEOTIDE SEQUENCE</scope>
</reference>
<evidence type="ECO:0000256" key="1">
    <source>
        <dbReference type="SAM" id="MobiDB-lite"/>
    </source>
</evidence>
<protein>
    <submittedName>
        <fullName evidence="2">Uncharacterized protein</fullName>
    </submittedName>
</protein>
<accession>A0A075GUA0</accession>
<proteinExistence type="predicted"/>